<keyword evidence="4 10" id="KW-0378">Hydrolase</keyword>
<evidence type="ECO:0000256" key="2">
    <source>
        <dbReference type="ARBA" id="ARBA00011152"/>
    </source>
</evidence>
<dbReference type="SUPFAM" id="SSF52317">
    <property type="entry name" value="Class I glutamine amidotransferase-like"/>
    <property type="match status" value="1"/>
</dbReference>
<dbReference type="NCBIfam" id="TIGR01855">
    <property type="entry name" value="IMP_synth_hisH"/>
    <property type="match status" value="1"/>
</dbReference>
<dbReference type="PANTHER" id="PTHR42701:SF1">
    <property type="entry name" value="IMIDAZOLE GLYCEROL PHOSPHATE SYNTHASE SUBUNIT HISH"/>
    <property type="match status" value="1"/>
</dbReference>
<dbReference type="InterPro" id="IPR029062">
    <property type="entry name" value="Class_I_gatase-like"/>
</dbReference>
<comment type="pathway">
    <text evidence="1 10">Amino-acid biosynthesis; L-histidine biosynthesis; L-histidine from 5-phospho-alpha-D-ribose 1-diphosphate: step 5/9.</text>
</comment>
<comment type="catalytic activity">
    <reaction evidence="9 10">
        <text>L-glutamine + H2O = L-glutamate + NH4(+)</text>
        <dbReference type="Rhea" id="RHEA:15889"/>
        <dbReference type="ChEBI" id="CHEBI:15377"/>
        <dbReference type="ChEBI" id="CHEBI:28938"/>
        <dbReference type="ChEBI" id="CHEBI:29985"/>
        <dbReference type="ChEBI" id="CHEBI:58359"/>
        <dbReference type="EC" id="3.5.1.2"/>
    </reaction>
</comment>
<dbReference type="GO" id="GO:0004359">
    <property type="term" value="F:glutaminase activity"/>
    <property type="evidence" value="ECO:0007669"/>
    <property type="project" value="UniProtKB-EC"/>
</dbReference>
<dbReference type="PROSITE" id="PS51273">
    <property type="entry name" value="GATASE_TYPE_1"/>
    <property type="match status" value="1"/>
</dbReference>
<dbReference type="PANTHER" id="PTHR42701">
    <property type="entry name" value="IMIDAZOLE GLYCEROL PHOSPHATE SYNTHASE SUBUNIT HISH"/>
    <property type="match status" value="1"/>
</dbReference>
<dbReference type="RefSeq" id="WP_187542299.1">
    <property type="nucleotide sequence ID" value="NZ_CP060717.1"/>
</dbReference>
<dbReference type="KEGG" id="srhi:H9L12_01330"/>
<keyword evidence="7 10" id="KW-0456">Lyase</keyword>
<dbReference type="Proteomes" id="UP000515955">
    <property type="component" value="Chromosome"/>
</dbReference>
<feature type="domain" description="Glutamine amidotransferase" evidence="12">
    <location>
        <begin position="6"/>
        <end position="192"/>
    </location>
</feature>
<evidence type="ECO:0000256" key="8">
    <source>
        <dbReference type="ARBA" id="ARBA00047838"/>
    </source>
</evidence>
<dbReference type="AlphaFoldDB" id="A0A7G9SBT2"/>
<dbReference type="EC" id="4.3.2.10" evidence="10"/>
<dbReference type="GO" id="GO:0005737">
    <property type="term" value="C:cytoplasm"/>
    <property type="evidence" value="ECO:0007669"/>
    <property type="project" value="UniProtKB-SubCell"/>
</dbReference>
<dbReference type="Pfam" id="PF00117">
    <property type="entry name" value="GATase"/>
    <property type="match status" value="1"/>
</dbReference>
<keyword evidence="3 10" id="KW-0028">Amino-acid biosynthesis</keyword>
<sequence length="195" mass="20513">MSTLGILDLGYGNTDSIRLAFARLGVEADLVSDVASIEGSERLVLPGVGAAGYAMQQLRDRALVEPLRRRTRPTLGICLGMQLMFEASDEGDTECLALVGGRVRAMASAPGAPVPHMGWSKLEVLSDQLGITDGDYAYFAHGFACDDGPATAAATGYGGKRIPAALRQGPLWGAQFHPERSSTAGAAFLRAFLQS</sequence>
<comment type="subcellular location">
    <subcellularLocation>
        <location evidence="10">Cytoplasm</location>
    </subcellularLocation>
</comment>
<evidence type="ECO:0000256" key="1">
    <source>
        <dbReference type="ARBA" id="ARBA00005091"/>
    </source>
</evidence>
<dbReference type="InterPro" id="IPR010139">
    <property type="entry name" value="Imidazole-glycPsynth_HisH"/>
</dbReference>
<proteinExistence type="inferred from homology"/>
<dbReference type="EC" id="3.5.1.2" evidence="10"/>
<evidence type="ECO:0000256" key="5">
    <source>
        <dbReference type="ARBA" id="ARBA00022962"/>
    </source>
</evidence>
<organism evidence="13 14">
    <name type="scientific">Sphingomonas rhizophila</name>
    <dbReference type="NCBI Taxonomy" id="2071607"/>
    <lineage>
        <taxon>Bacteria</taxon>
        <taxon>Pseudomonadati</taxon>
        <taxon>Pseudomonadota</taxon>
        <taxon>Alphaproteobacteria</taxon>
        <taxon>Sphingomonadales</taxon>
        <taxon>Sphingomonadaceae</taxon>
        <taxon>Sphingomonas</taxon>
    </lineage>
</organism>
<evidence type="ECO:0000256" key="7">
    <source>
        <dbReference type="ARBA" id="ARBA00023239"/>
    </source>
</evidence>
<feature type="active site" evidence="10 11">
    <location>
        <position position="179"/>
    </location>
</feature>
<evidence type="ECO:0000256" key="10">
    <source>
        <dbReference type="HAMAP-Rule" id="MF_00278"/>
    </source>
</evidence>
<evidence type="ECO:0000259" key="12">
    <source>
        <dbReference type="Pfam" id="PF00117"/>
    </source>
</evidence>
<dbReference type="UniPathway" id="UPA00031">
    <property type="reaction ID" value="UER00010"/>
</dbReference>
<evidence type="ECO:0000256" key="6">
    <source>
        <dbReference type="ARBA" id="ARBA00023102"/>
    </source>
</evidence>
<comment type="catalytic activity">
    <reaction evidence="8 10">
        <text>5-[(5-phospho-1-deoxy-D-ribulos-1-ylimino)methylamino]-1-(5-phospho-beta-D-ribosyl)imidazole-4-carboxamide + L-glutamine = D-erythro-1-(imidazol-4-yl)glycerol 3-phosphate + 5-amino-1-(5-phospho-beta-D-ribosyl)imidazole-4-carboxamide + L-glutamate + H(+)</text>
        <dbReference type="Rhea" id="RHEA:24793"/>
        <dbReference type="ChEBI" id="CHEBI:15378"/>
        <dbReference type="ChEBI" id="CHEBI:29985"/>
        <dbReference type="ChEBI" id="CHEBI:58278"/>
        <dbReference type="ChEBI" id="CHEBI:58359"/>
        <dbReference type="ChEBI" id="CHEBI:58475"/>
        <dbReference type="ChEBI" id="CHEBI:58525"/>
        <dbReference type="EC" id="4.3.2.10"/>
    </reaction>
</comment>
<dbReference type="Gene3D" id="3.40.50.880">
    <property type="match status" value="1"/>
</dbReference>
<reference evidence="13 14" key="1">
    <citation type="submission" date="2020-08" db="EMBL/GenBank/DDBJ databases">
        <title>Genome sequence of Sphingomonas rhizophila KACC 19189T.</title>
        <authorList>
            <person name="Hyun D.-W."/>
            <person name="Bae J.-W."/>
        </authorList>
    </citation>
    <scope>NUCLEOTIDE SEQUENCE [LARGE SCALE GENOMIC DNA]</scope>
    <source>
        <strain evidence="13 14">KACC 19189</strain>
    </source>
</reference>
<dbReference type="CDD" id="cd01748">
    <property type="entry name" value="GATase1_IGP_Synthase"/>
    <property type="match status" value="1"/>
</dbReference>
<evidence type="ECO:0000256" key="11">
    <source>
        <dbReference type="PIRSR" id="PIRSR000495-1"/>
    </source>
</evidence>
<evidence type="ECO:0000256" key="3">
    <source>
        <dbReference type="ARBA" id="ARBA00022605"/>
    </source>
</evidence>
<name>A0A7G9SBT2_9SPHN</name>
<dbReference type="HAMAP" id="MF_00278">
    <property type="entry name" value="HisH"/>
    <property type="match status" value="1"/>
</dbReference>
<dbReference type="GO" id="GO:0016829">
    <property type="term" value="F:lyase activity"/>
    <property type="evidence" value="ECO:0007669"/>
    <property type="project" value="UniProtKB-KW"/>
</dbReference>
<dbReference type="EMBL" id="CP060717">
    <property type="protein sequence ID" value="QNN65307.1"/>
    <property type="molecule type" value="Genomic_DNA"/>
</dbReference>
<keyword evidence="10" id="KW-0963">Cytoplasm</keyword>
<feature type="active site" description="Nucleophile" evidence="10 11">
    <location>
        <position position="78"/>
    </location>
</feature>
<protein>
    <recommendedName>
        <fullName evidence="10">Imidazole glycerol phosphate synthase subunit HisH</fullName>
        <ecNumber evidence="10">4.3.2.10</ecNumber>
    </recommendedName>
    <alternativeName>
        <fullName evidence="10">IGP synthase glutaminase subunit</fullName>
        <ecNumber evidence="10">3.5.1.2</ecNumber>
    </alternativeName>
    <alternativeName>
        <fullName evidence="10">IGP synthase subunit HisH</fullName>
    </alternativeName>
    <alternativeName>
        <fullName evidence="10">ImGP synthase subunit HisH</fullName>
        <shortName evidence="10">IGPS subunit HisH</shortName>
    </alternativeName>
</protein>
<comment type="function">
    <text evidence="10">IGPS catalyzes the conversion of PRFAR and glutamine to IGP, AICAR and glutamate. The HisH subunit catalyzes the hydrolysis of glutamine to glutamate and ammonia as part of the synthesis of IGP and AICAR. The resulting ammonia molecule is channeled to the active site of HisF.</text>
</comment>
<gene>
    <name evidence="10 13" type="primary">hisH</name>
    <name evidence="13" type="ORF">H9L12_01330</name>
</gene>
<evidence type="ECO:0000256" key="9">
    <source>
        <dbReference type="ARBA" id="ARBA00049534"/>
    </source>
</evidence>
<comment type="subunit">
    <text evidence="2 10">Heterodimer of HisH and HisF.</text>
</comment>
<dbReference type="GO" id="GO:0000107">
    <property type="term" value="F:imidazoleglycerol-phosphate synthase activity"/>
    <property type="evidence" value="ECO:0007669"/>
    <property type="project" value="UniProtKB-UniRule"/>
</dbReference>
<dbReference type="PIRSF" id="PIRSF000495">
    <property type="entry name" value="Amidotransf_hisH"/>
    <property type="match status" value="1"/>
</dbReference>
<keyword evidence="14" id="KW-1185">Reference proteome</keyword>
<evidence type="ECO:0000313" key="14">
    <source>
        <dbReference type="Proteomes" id="UP000515955"/>
    </source>
</evidence>
<keyword evidence="5 10" id="KW-0315">Glutamine amidotransferase</keyword>
<accession>A0A7G9SBT2</accession>
<evidence type="ECO:0000256" key="4">
    <source>
        <dbReference type="ARBA" id="ARBA00022801"/>
    </source>
</evidence>
<evidence type="ECO:0000313" key="13">
    <source>
        <dbReference type="EMBL" id="QNN65307.1"/>
    </source>
</evidence>
<dbReference type="GO" id="GO:0000105">
    <property type="term" value="P:L-histidine biosynthetic process"/>
    <property type="evidence" value="ECO:0007669"/>
    <property type="project" value="UniProtKB-UniRule"/>
</dbReference>
<keyword evidence="6 10" id="KW-0368">Histidine biosynthesis</keyword>
<dbReference type="InterPro" id="IPR017926">
    <property type="entry name" value="GATASE"/>
</dbReference>
<feature type="active site" evidence="10 11">
    <location>
        <position position="177"/>
    </location>
</feature>